<evidence type="ECO:0000256" key="9">
    <source>
        <dbReference type="ARBA" id="ARBA00022786"/>
    </source>
</evidence>
<keyword evidence="10" id="KW-0156">Chromatin regulator</keyword>
<evidence type="ECO:0000313" key="18">
    <source>
        <dbReference type="Proteomes" id="UP000824469"/>
    </source>
</evidence>
<keyword evidence="12" id="KW-0539">Nucleus</keyword>
<evidence type="ECO:0000256" key="13">
    <source>
        <dbReference type="ARBA" id="ARBA00023306"/>
    </source>
</evidence>
<evidence type="ECO:0000256" key="1">
    <source>
        <dbReference type="ARBA" id="ARBA00004123"/>
    </source>
</evidence>
<dbReference type="EMBL" id="JAHRHJ020000005">
    <property type="protein sequence ID" value="KAH9316685.1"/>
    <property type="molecule type" value="Genomic_DNA"/>
</dbReference>
<comment type="caution">
    <text evidence="17">The sequence shown here is derived from an EMBL/GenBank/DDBJ whole genome shotgun (WGS) entry which is preliminary data.</text>
</comment>
<protein>
    <recommendedName>
        <fullName evidence="4">BRISC and BRCA1-A complex member 1</fullName>
    </recommendedName>
    <alternativeName>
        <fullName evidence="14">Mediator of RAP80 interactions and targeting subunit of 40 kDa</fullName>
    </alternativeName>
    <alternativeName>
        <fullName evidence="15">New component of the BRCA1-A complex</fullName>
    </alternativeName>
</protein>
<dbReference type="GO" id="GO:0005737">
    <property type="term" value="C:cytoplasm"/>
    <property type="evidence" value="ECO:0007669"/>
    <property type="project" value="UniProtKB-SubCell"/>
</dbReference>
<dbReference type="InterPro" id="IPR026126">
    <property type="entry name" value="BABAM1"/>
</dbReference>
<sequence length="405" mass="46143">MQHRESVDHGGGGAATIVPYKIYKFQHTFEDIIFCVDIDRQMEADMKSVGTKGQAFTRLDCIKQAICLFVHSKLAINPNHRFAFARLDQSATWWQREFTNDLNTINASVRGLAADAVYKHCDLSQLFRMAASEAKKSRAQFRSLRVILIYCRSSVVPEHPSHWPETQKLFNLDVMYLHDKPSRENCPQKVYDALVDALERVSEHEGYIFENGTGLTRVLFRDMCILLSHPQQRCAQDDIDIPKVLKKSIPPGDATSSGTSSRKEDGSSVSSISDLQRHPTQFNDIHETGSEDQHSIMEYLGLGSSDSVVKIFPETYHPNVEFPFCMDYCIVGAPRKNPSTCRNGPPEDEEEEIQNDDTFDHPPEIHKFLSQFLQYKGESEEVLGKHLLKFFSEQLDHRVQKGKIC</sequence>
<comment type="similarity">
    <text evidence="3">Belongs to the BABAM1 family.</text>
</comment>
<evidence type="ECO:0000256" key="4">
    <source>
        <dbReference type="ARBA" id="ARBA00019437"/>
    </source>
</evidence>
<name>A0AA38LCI0_TAXCH</name>
<dbReference type="GO" id="GO:0006281">
    <property type="term" value="P:DNA repair"/>
    <property type="evidence" value="ECO:0007669"/>
    <property type="project" value="UniProtKB-KW"/>
</dbReference>
<dbReference type="GO" id="GO:0006325">
    <property type="term" value="P:chromatin organization"/>
    <property type="evidence" value="ECO:0007669"/>
    <property type="project" value="UniProtKB-KW"/>
</dbReference>
<evidence type="ECO:0000256" key="3">
    <source>
        <dbReference type="ARBA" id="ARBA00010809"/>
    </source>
</evidence>
<reference evidence="17 18" key="1">
    <citation type="journal article" date="2021" name="Nat. Plants">
        <title>The Taxus genome provides insights into paclitaxel biosynthesis.</title>
        <authorList>
            <person name="Xiong X."/>
            <person name="Gou J."/>
            <person name="Liao Q."/>
            <person name="Li Y."/>
            <person name="Zhou Q."/>
            <person name="Bi G."/>
            <person name="Li C."/>
            <person name="Du R."/>
            <person name="Wang X."/>
            <person name="Sun T."/>
            <person name="Guo L."/>
            <person name="Liang H."/>
            <person name="Lu P."/>
            <person name="Wu Y."/>
            <person name="Zhang Z."/>
            <person name="Ro D.K."/>
            <person name="Shang Y."/>
            <person name="Huang S."/>
            <person name="Yan J."/>
        </authorList>
    </citation>
    <scope>NUCLEOTIDE SEQUENCE [LARGE SCALE GENOMIC DNA]</scope>
    <source>
        <strain evidence="17">Ta-2019</strain>
    </source>
</reference>
<accession>A0AA38LCI0</accession>
<gene>
    <name evidence="17" type="ORF">KI387_025312</name>
</gene>
<evidence type="ECO:0000256" key="12">
    <source>
        <dbReference type="ARBA" id="ARBA00023242"/>
    </source>
</evidence>
<dbReference type="PANTHER" id="PTHR15660:SF1">
    <property type="entry name" value="BRISC AND BRCA1-A COMPLEX MEMBER 1"/>
    <property type="match status" value="1"/>
</dbReference>
<evidence type="ECO:0000256" key="14">
    <source>
        <dbReference type="ARBA" id="ARBA00030984"/>
    </source>
</evidence>
<evidence type="ECO:0000256" key="10">
    <source>
        <dbReference type="ARBA" id="ARBA00022853"/>
    </source>
</evidence>
<dbReference type="Gene3D" id="3.40.50.410">
    <property type="entry name" value="von Willebrand factor, type A domain"/>
    <property type="match status" value="1"/>
</dbReference>
<keyword evidence="18" id="KW-1185">Reference proteome</keyword>
<proteinExistence type="inferred from homology"/>
<keyword evidence="8" id="KW-0498">Mitosis</keyword>
<evidence type="ECO:0000256" key="6">
    <source>
        <dbReference type="ARBA" id="ARBA00022618"/>
    </source>
</evidence>
<dbReference type="Proteomes" id="UP000824469">
    <property type="component" value="Unassembled WGS sequence"/>
</dbReference>
<evidence type="ECO:0000256" key="11">
    <source>
        <dbReference type="ARBA" id="ARBA00023204"/>
    </source>
</evidence>
<evidence type="ECO:0000256" key="15">
    <source>
        <dbReference type="ARBA" id="ARBA00031038"/>
    </source>
</evidence>
<keyword evidence="13" id="KW-0131">Cell cycle</keyword>
<evidence type="ECO:0000256" key="2">
    <source>
        <dbReference type="ARBA" id="ARBA00004496"/>
    </source>
</evidence>
<dbReference type="AlphaFoldDB" id="A0AA38LCI0"/>
<feature type="compositionally biased region" description="Polar residues" evidence="16">
    <location>
        <begin position="267"/>
        <end position="278"/>
    </location>
</feature>
<evidence type="ECO:0000256" key="16">
    <source>
        <dbReference type="SAM" id="MobiDB-lite"/>
    </source>
</evidence>
<dbReference type="PANTHER" id="PTHR15660">
    <property type="entry name" value="BRISC AND BRCA1-A COMPLEX MEMBER 1"/>
    <property type="match status" value="1"/>
</dbReference>
<dbReference type="SUPFAM" id="SSF53300">
    <property type="entry name" value="vWA-like"/>
    <property type="match status" value="1"/>
</dbReference>
<dbReference type="CDD" id="cd21502">
    <property type="entry name" value="vWA_BABAM1"/>
    <property type="match status" value="1"/>
</dbReference>
<keyword evidence="6" id="KW-0132">Cell division</keyword>
<organism evidence="17 18">
    <name type="scientific">Taxus chinensis</name>
    <name type="common">Chinese yew</name>
    <name type="synonym">Taxus wallichiana var. chinensis</name>
    <dbReference type="NCBI Taxonomy" id="29808"/>
    <lineage>
        <taxon>Eukaryota</taxon>
        <taxon>Viridiplantae</taxon>
        <taxon>Streptophyta</taxon>
        <taxon>Embryophyta</taxon>
        <taxon>Tracheophyta</taxon>
        <taxon>Spermatophyta</taxon>
        <taxon>Pinopsida</taxon>
        <taxon>Pinidae</taxon>
        <taxon>Conifers II</taxon>
        <taxon>Cupressales</taxon>
        <taxon>Taxaceae</taxon>
        <taxon>Taxus</taxon>
    </lineage>
</organism>
<dbReference type="InterPro" id="IPR036465">
    <property type="entry name" value="vWFA_dom_sf"/>
</dbReference>
<evidence type="ECO:0000256" key="5">
    <source>
        <dbReference type="ARBA" id="ARBA00022490"/>
    </source>
</evidence>
<feature type="compositionally biased region" description="Acidic residues" evidence="16">
    <location>
        <begin position="346"/>
        <end position="357"/>
    </location>
</feature>
<keyword evidence="9" id="KW-0833">Ubl conjugation pathway</keyword>
<feature type="region of interest" description="Disordered" evidence="16">
    <location>
        <begin position="338"/>
        <end position="357"/>
    </location>
</feature>
<dbReference type="GO" id="GO:0051301">
    <property type="term" value="P:cell division"/>
    <property type="evidence" value="ECO:0007669"/>
    <property type="project" value="UniProtKB-KW"/>
</dbReference>
<keyword evidence="5" id="KW-0963">Cytoplasm</keyword>
<evidence type="ECO:0000313" key="17">
    <source>
        <dbReference type="EMBL" id="KAH9316685.1"/>
    </source>
</evidence>
<feature type="region of interest" description="Disordered" evidence="16">
    <location>
        <begin position="245"/>
        <end position="278"/>
    </location>
</feature>
<dbReference type="GO" id="GO:0070552">
    <property type="term" value="C:BRISC complex"/>
    <property type="evidence" value="ECO:0007669"/>
    <property type="project" value="InterPro"/>
</dbReference>
<dbReference type="GO" id="GO:0045739">
    <property type="term" value="P:positive regulation of DNA repair"/>
    <property type="evidence" value="ECO:0007669"/>
    <property type="project" value="InterPro"/>
</dbReference>
<evidence type="ECO:0000256" key="7">
    <source>
        <dbReference type="ARBA" id="ARBA00022763"/>
    </source>
</evidence>
<keyword evidence="11" id="KW-0234">DNA repair</keyword>
<comment type="subcellular location">
    <subcellularLocation>
        <location evidence="2">Cytoplasm</location>
    </subcellularLocation>
    <subcellularLocation>
        <location evidence="1">Nucleus</location>
    </subcellularLocation>
</comment>
<keyword evidence="7" id="KW-0227">DNA damage</keyword>
<evidence type="ECO:0000256" key="8">
    <source>
        <dbReference type="ARBA" id="ARBA00022776"/>
    </source>
</evidence>